<evidence type="ECO:0000259" key="9">
    <source>
        <dbReference type="Pfam" id="PF22692"/>
    </source>
</evidence>
<accession>A0A1M6S924</accession>
<dbReference type="Pfam" id="PF22692">
    <property type="entry name" value="LlgE_F_G_D1"/>
    <property type="match status" value="1"/>
</dbReference>
<name>A0A1M6S924_9AQUI</name>
<dbReference type="InterPro" id="IPR012834">
    <property type="entry name" value="FlgG_G_neg"/>
</dbReference>
<dbReference type="SUPFAM" id="SSF117143">
    <property type="entry name" value="Flagellar hook protein flgE"/>
    <property type="match status" value="1"/>
</dbReference>
<evidence type="ECO:0000256" key="1">
    <source>
        <dbReference type="ARBA" id="ARBA00004117"/>
    </source>
</evidence>
<dbReference type="STRING" id="381751.SAMN05444391_0928"/>
<evidence type="ECO:0000259" key="8">
    <source>
        <dbReference type="Pfam" id="PF06429"/>
    </source>
</evidence>
<comment type="similarity">
    <text evidence="2 6">Belongs to the flagella basal body rod proteins family.</text>
</comment>
<evidence type="ECO:0000313" key="11">
    <source>
        <dbReference type="Proteomes" id="UP000189810"/>
    </source>
</evidence>
<evidence type="ECO:0000256" key="5">
    <source>
        <dbReference type="NCBIfam" id="TIGR02488"/>
    </source>
</evidence>
<dbReference type="NCBIfam" id="TIGR02488">
    <property type="entry name" value="flgG_G_neg"/>
    <property type="match status" value="1"/>
</dbReference>
<dbReference type="InterPro" id="IPR012836">
    <property type="entry name" value="FlgF"/>
</dbReference>
<dbReference type="AlphaFoldDB" id="A0A1M6S924"/>
<dbReference type="PANTHER" id="PTHR30435">
    <property type="entry name" value="FLAGELLAR PROTEIN"/>
    <property type="match status" value="1"/>
</dbReference>
<keyword evidence="4 6" id="KW-0975">Bacterial flagellum</keyword>
<evidence type="ECO:0000256" key="6">
    <source>
        <dbReference type="RuleBase" id="RU362116"/>
    </source>
</evidence>
<feature type="domain" description="Flagellar basal-body/hook protein C-terminal" evidence="8">
    <location>
        <begin position="215"/>
        <end position="260"/>
    </location>
</feature>
<feature type="domain" description="Flagellar basal body rod protein N-terminal" evidence="7">
    <location>
        <begin position="7"/>
        <end position="35"/>
    </location>
</feature>
<dbReference type="InterPro" id="IPR037925">
    <property type="entry name" value="FlgE/F/G-like"/>
</dbReference>
<dbReference type="NCBIfam" id="TIGR02490">
    <property type="entry name" value="flgF"/>
    <property type="match status" value="1"/>
</dbReference>
<evidence type="ECO:0000256" key="4">
    <source>
        <dbReference type="ARBA" id="ARBA00023143"/>
    </source>
</evidence>
<dbReference type="InterPro" id="IPR001444">
    <property type="entry name" value="Flag_bb_rod_N"/>
</dbReference>
<evidence type="ECO:0000313" key="10">
    <source>
        <dbReference type="EMBL" id="SHK41161.1"/>
    </source>
</evidence>
<dbReference type="Pfam" id="PF00460">
    <property type="entry name" value="Flg_bb_rod"/>
    <property type="match status" value="1"/>
</dbReference>
<dbReference type="InterPro" id="IPR053967">
    <property type="entry name" value="LlgE_F_G-like_D1"/>
</dbReference>
<proteinExistence type="inferred from homology"/>
<keyword evidence="10" id="KW-0969">Cilium</keyword>
<dbReference type="RefSeq" id="WP_079654057.1">
    <property type="nucleotide sequence ID" value="NZ_LT670846.1"/>
</dbReference>
<dbReference type="OrthoDB" id="9804559at2"/>
<evidence type="ECO:0000256" key="2">
    <source>
        <dbReference type="ARBA" id="ARBA00009677"/>
    </source>
</evidence>
<comment type="subcellular location">
    <subcellularLocation>
        <location evidence="1 6">Bacterial flagellum basal body</location>
    </subcellularLocation>
</comment>
<keyword evidence="11" id="KW-1185">Reference proteome</keyword>
<evidence type="ECO:0000256" key="3">
    <source>
        <dbReference type="ARBA" id="ARBA00017948"/>
    </source>
</evidence>
<dbReference type="Proteomes" id="UP000189810">
    <property type="component" value="Chromosome I"/>
</dbReference>
<dbReference type="EMBL" id="LT670846">
    <property type="protein sequence ID" value="SHK41161.1"/>
    <property type="molecule type" value="Genomic_DNA"/>
</dbReference>
<protein>
    <recommendedName>
        <fullName evidence="3 5">Flagellar basal-body rod protein FlgG</fullName>
    </recommendedName>
</protein>
<keyword evidence="10" id="KW-0282">Flagellum</keyword>
<feature type="domain" description="Flagellar hook protein FlgE/F/G-like D1" evidence="9">
    <location>
        <begin position="96"/>
        <end position="159"/>
    </location>
</feature>
<dbReference type="InterPro" id="IPR020013">
    <property type="entry name" value="Flagellar_FlgE/F/G"/>
</dbReference>
<gene>
    <name evidence="10" type="ORF">SAMN05444391_0928</name>
</gene>
<dbReference type="InterPro" id="IPR010930">
    <property type="entry name" value="Flg_bb/hook_C_dom"/>
</dbReference>
<dbReference type="PANTHER" id="PTHR30435:SF19">
    <property type="entry name" value="FLAGELLAR BASAL-BODY ROD PROTEIN FLGG"/>
    <property type="match status" value="1"/>
</dbReference>
<reference evidence="10 11" key="1">
    <citation type="submission" date="2016-11" db="EMBL/GenBank/DDBJ databases">
        <authorList>
            <person name="Jaros S."/>
            <person name="Januszkiewicz K."/>
            <person name="Wedrychowicz H."/>
        </authorList>
    </citation>
    <scope>NUCLEOTIDE SEQUENCE [LARGE SCALE GENOMIC DNA]</scope>
    <source>
        <strain evidence="10 11">DSM 19557</strain>
    </source>
</reference>
<dbReference type="GO" id="GO:0071978">
    <property type="term" value="P:bacterial-type flagellum-dependent swarming motility"/>
    <property type="evidence" value="ECO:0007669"/>
    <property type="project" value="TreeGrafter"/>
</dbReference>
<dbReference type="NCBIfam" id="TIGR03506">
    <property type="entry name" value="FlgEFG_subfam"/>
    <property type="match status" value="2"/>
</dbReference>
<keyword evidence="10" id="KW-0966">Cell projection</keyword>
<sequence>MFRALWTAASGMTAQQTNLDVISHNMANVNTVGFKKMRPTFEDLVYQTVRDPGAPTSPATRTPAGFQIGLGVYVADTYGIFTQGNIIQTGNTFDLAIQGDGFFKVVLPDGTIAYTRNGQFKLDANGRLVNTDGYPLDPEITIPPDTISVSIGPDGTVSVLRQGATNVEEVGRLELAKFINPAGLRRIGYNLFIQTDASGDPIIDNPGNQGLGTIMQGYLEASNVNIVEEMVNLIIAQRAFEFNTKAIIASDEMLGQVANLKR</sequence>
<dbReference type="Pfam" id="PF06429">
    <property type="entry name" value="Flg_bbr_C"/>
    <property type="match status" value="1"/>
</dbReference>
<organism evidence="10 11">
    <name type="scientific">Thermocrinis minervae</name>
    <dbReference type="NCBI Taxonomy" id="381751"/>
    <lineage>
        <taxon>Bacteria</taxon>
        <taxon>Pseudomonadati</taxon>
        <taxon>Aquificota</taxon>
        <taxon>Aquificia</taxon>
        <taxon>Aquificales</taxon>
        <taxon>Aquificaceae</taxon>
        <taxon>Thermocrinis</taxon>
    </lineage>
</organism>
<dbReference type="GO" id="GO:0009426">
    <property type="term" value="C:bacterial-type flagellum basal body, distal rod"/>
    <property type="evidence" value="ECO:0007669"/>
    <property type="project" value="UniProtKB-UniRule"/>
</dbReference>
<evidence type="ECO:0000259" key="7">
    <source>
        <dbReference type="Pfam" id="PF00460"/>
    </source>
</evidence>